<dbReference type="EMBL" id="CP017641">
    <property type="protein sequence ID" value="APZ97038.1"/>
    <property type="molecule type" value="Genomic_DNA"/>
</dbReference>
<dbReference type="FunFam" id="3.30.300.20:FF:000002">
    <property type="entry name" value="Transcription termination/antitermination protein NusA"/>
    <property type="match status" value="1"/>
</dbReference>
<dbReference type="Pfam" id="PF13184">
    <property type="entry name" value="KH_NusA_1st"/>
    <property type="match status" value="1"/>
</dbReference>
<dbReference type="GO" id="GO:0031564">
    <property type="term" value="P:transcription antitermination"/>
    <property type="evidence" value="ECO:0007669"/>
    <property type="project" value="UniProtKB-UniRule"/>
</dbReference>
<dbReference type="OrthoDB" id="9807233at2"/>
<dbReference type="SUPFAM" id="SSF50249">
    <property type="entry name" value="Nucleic acid-binding proteins"/>
    <property type="match status" value="1"/>
</dbReference>
<organism evidence="10 11">
    <name type="scientific">Fuerstiella marisgermanici</name>
    <dbReference type="NCBI Taxonomy" id="1891926"/>
    <lineage>
        <taxon>Bacteria</taxon>
        <taxon>Pseudomonadati</taxon>
        <taxon>Planctomycetota</taxon>
        <taxon>Planctomycetia</taxon>
        <taxon>Planctomycetales</taxon>
        <taxon>Planctomycetaceae</taxon>
        <taxon>Fuerstiella</taxon>
    </lineage>
</organism>
<dbReference type="Gene3D" id="2.40.50.140">
    <property type="entry name" value="Nucleic acid-binding proteins"/>
    <property type="match status" value="1"/>
</dbReference>
<dbReference type="AlphaFoldDB" id="A0A1P8WSK3"/>
<dbReference type="InterPro" id="IPR030842">
    <property type="entry name" value="TF_NusA_bacterial"/>
</dbReference>
<dbReference type="SUPFAM" id="SSF69705">
    <property type="entry name" value="Transcription factor NusA, N-terminal domain"/>
    <property type="match status" value="1"/>
</dbReference>
<proteinExistence type="inferred from homology"/>
<dbReference type="Proteomes" id="UP000187735">
    <property type="component" value="Chromosome"/>
</dbReference>
<dbReference type="RefSeq" id="WP_077027983.1">
    <property type="nucleotide sequence ID" value="NZ_CP017641.1"/>
</dbReference>
<dbReference type="InterPro" id="IPR025249">
    <property type="entry name" value="TF_NusA_KH_1st"/>
</dbReference>
<dbReference type="CDD" id="cd04455">
    <property type="entry name" value="S1_NusA"/>
    <property type="match status" value="1"/>
</dbReference>
<feature type="domain" description="S1 motif" evidence="9">
    <location>
        <begin position="108"/>
        <end position="172"/>
    </location>
</feature>
<dbReference type="CDD" id="cd02134">
    <property type="entry name" value="KH-II_NusA_rpt1"/>
    <property type="match status" value="1"/>
</dbReference>
<comment type="similarity">
    <text evidence="7">Belongs to the NusA family.</text>
</comment>
<dbReference type="SUPFAM" id="SSF54814">
    <property type="entry name" value="Prokaryotic type KH domain (KH-domain type II)"/>
    <property type="match status" value="2"/>
</dbReference>
<dbReference type="GO" id="GO:0003700">
    <property type="term" value="F:DNA-binding transcription factor activity"/>
    <property type="evidence" value="ECO:0007669"/>
    <property type="project" value="InterPro"/>
</dbReference>
<dbReference type="InterPro" id="IPR036555">
    <property type="entry name" value="NusA_N_sf"/>
</dbReference>
<dbReference type="SMART" id="SM00316">
    <property type="entry name" value="S1"/>
    <property type="match status" value="1"/>
</dbReference>
<dbReference type="Pfam" id="PF26594">
    <property type="entry name" value="KH_NusA_2nd"/>
    <property type="match status" value="1"/>
</dbReference>
<dbReference type="GO" id="GO:0003723">
    <property type="term" value="F:RNA binding"/>
    <property type="evidence" value="ECO:0007669"/>
    <property type="project" value="UniProtKB-UniRule"/>
</dbReference>
<dbReference type="PROSITE" id="PS50126">
    <property type="entry name" value="S1"/>
    <property type="match status" value="1"/>
</dbReference>
<evidence type="ECO:0000256" key="2">
    <source>
        <dbReference type="ARBA" id="ARBA00022490"/>
    </source>
</evidence>
<dbReference type="InterPro" id="IPR015946">
    <property type="entry name" value="KH_dom-like_a/b"/>
</dbReference>
<dbReference type="InterPro" id="IPR009019">
    <property type="entry name" value="KH_sf_prok-type"/>
</dbReference>
<feature type="compositionally biased region" description="Acidic residues" evidence="8">
    <location>
        <begin position="502"/>
        <end position="512"/>
    </location>
</feature>
<keyword evidence="11" id="KW-1185">Reference proteome</keyword>
<dbReference type="Gene3D" id="3.30.300.20">
    <property type="match status" value="2"/>
</dbReference>
<dbReference type="Gene3D" id="1.10.150.20">
    <property type="entry name" value="5' to 3' exonuclease, C-terminal subdomain"/>
    <property type="match status" value="1"/>
</dbReference>
<dbReference type="SUPFAM" id="SSF47794">
    <property type="entry name" value="Rad51 N-terminal domain-like"/>
    <property type="match status" value="1"/>
</dbReference>
<feature type="compositionally biased region" description="Low complexity" evidence="8">
    <location>
        <begin position="426"/>
        <end position="452"/>
    </location>
</feature>
<keyword evidence="1 7" id="KW-0806">Transcription termination</keyword>
<evidence type="ECO:0000256" key="8">
    <source>
        <dbReference type="SAM" id="MobiDB-lite"/>
    </source>
</evidence>
<dbReference type="FunFam" id="3.30.300.20:FF:000005">
    <property type="entry name" value="Transcription termination/antitermination protein NusA"/>
    <property type="match status" value="1"/>
</dbReference>
<dbReference type="PANTHER" id="PTHR22648:SF0">
    <property type="entry name" value="TRANSCRIPTION TERMINATION_ANTITERMINATION PROTEIN NUSA"/>
    <property type="match status" value="1"/>
</dbReference>
<evidence type="ECO:0000256" key="3">
    <source>
        <dbReference type="ARBA" id="ARBA00022814"/>
    </source>
</evidence>
<dbReference type="Pfam" id="PF08529">
    <property type="entry name" value="NusA_N"/>
    <property type="match status" value="2"/>
</dbReference>
<evidence type="ECO:0000256" key="5">
    <source>
        <dbReference type="ARBA" id="ARBA00023015"/>
    </source>
</evidence>
<dbReference type="InterPro" id="IPR003029">
    <property type="entry name" value="S1_domain"/>
</dbReference>
<dbReference type="STRING" id="1891926.Fuma_06716"/>
<dbReference type="GO" id="GO:0000166">
    <property type="term" value="F:nucleotide binding"/>
    <property type="evidence" value="ECO:0007669"/>
    <property type="project" value="InterPro"/>
</dbReference>
<evidence type="ECO:0000256" key="6">
    <source>
        <dbReference type="ARBA" id="ARBA00023163"/>
    </source>
</evidence>
<evidence type="ECO:0000256" key="7">
    <source>
        <dbReference type="HAMAP-Rule" id="MF_00945"/>
    </source>
</evidence>
<dbReference type="InterPro" id="IPR010995">
    <property type="entry name" value="DNA_repair_Rad51/TF_NusA_a-hlx"/>
</dbReference>
<dbReference type="PANTHER" id="PTHR22648">
    <property type="entry name" value="TRANSCRIPTION TERMINATION FACTOR NUSA"/>
    <property type="match status" value="1"/>
</dbReference>
<keyword evidence="5 7" id="KW-0805">Transcription regulation</keyword>
<evidence type="ECO:0000313" key="11">
    <source>
        <dbReference type="Proteomes" id="UP000187735"/>
    </source>
</evidence>
<keyword evidence="6 7" id="KW-0804">Transcription</keyword>
<dbReference type="InterPro" id="IPR010213">
    <property type="entry name" value="TF_NusA"/>
</dbReference>
<protein>
    <recommendedName>
        <fullName evidence="7">Transcription termination/antitermination protein NusA</fullName>
    </recommendedName>
</protein>
<accession>A0A1P8WSK3</accession>
<dbReference type="InterPro" id="IPR012340">
    <property type="entry name" value="NA-bd_OB-fold"/>
</dbReference>
<dbReference type="InterPro" id="IPR013735">
    <property type="entry name" value="TF_NusA_N"/>
</dbReference>
<keyword evidence="3 7" id="KW-0889">Transcription antitermination</keyword>
<comment type="function">
    <text evidence="7">Participates in both transcription termination and antitermination.</text>
</comment>
<dbReference type="InterPro" id="IPR004087">
    <property type="entry name" value="KH_dom"/>
</dbReference>
<dbReference type="InterPro" id="IPR058582">
    <property type="entry name" value="KH_NusA_2nd"/>
</dbReference>
<dbReference type="Pfam" id="PF00575">
    <property type="entry name" value="S1"/>
    <property type="match status" value="1"/>
</dbReference>
<dbReference type="GO" id="GO:0006353">
    <property type="term" value="P:DNA-templated transcription termination"/>
    <property type="evidence" value="ECO:0007669"/>
    <property type="project" value="UniProtKB-UniRule"/>
</dbReference>
<feature type="compositionally biased region" description="Low complexity" evidence="8">
    <location>
        <begin position="459"/>
        <end position="475"/>
    </location>
</feature>
<gene>
    <name evidence="7" type="primary">nusA</name>
    <name evidence="10" type="ORF">Fuma_06716</name>
</gene>
<evidence type="ECO:0000256" key="4">
    <source>
        <dbReference type="ARBA" id="ARBA00022884"/>
    </source>
</evidence>
<dbReference type="NCBIfam" id="TIGR01953">
    <property type="entry name" value="NusA"/>
    <property type="match status" value="1"/>
</dbReference>
<feature type="compositionally biased region" description="Basic and acidic residues" evidence="8">
    <location>
        <begin position="405"/>
        <end position="421"/>
    </location>
</feature>
<evidence type="ECO:0000313" key="10">
    <source>
        <dbReference type="EMBL" id="APZ97038.1"/>
    </source>
</evidence>
<evidence type="ECO:0000256" key="1">
    <source>
        <dbReference type="ARBA" id="ARBA00022472"/>
    </source>
</evidence>
<evidence type="ECO:0000259" key="9">
    <source>
        <dbReference type="PROSITE" id="PS50126"/>
    </source>
</evidence>
<dbReference type="GO" id="GO:0005829">
    <property type="term" value="C:cytosol"/>
    <property type="evidence" value="ECO:0007669"/>
    <property type="project" value="TreeGrafter"/>
</dbReference>
<keyword evidence="4 7" id="KW-0694">RNA-binding</keyword>
<name>A0A1P8WSK3_9PLAN</name>
<dbReference type="HAMAP" id="MF_00945_B">
    <property type="entry name" value="NusA_B"/>
    <property type="match status" value="1"/>
</dbReference>
<dbReference type="Gene3D" id="3.30.1480.10">
    <property type="entry name" value="NusA, N-terminal domain"/>
    <property type="match status" value="1"/>
</dbReference>
<comment type="subcellular location">
    <subcellularLocation>
        <location evidence="7">Cytoplasm</location>
    </subcellularLocation>
</comment>
<sequence>MNGDEIKRIVDAIHRDKAIDKEIVFEGIEQAILSAARKHFSEEEVLEVRIDRDTGEPSLTCDGALLEPELIGDLLGRISAQTAKQVMIQRIREAERDAQYEEFQDLKSQLVTGAVTRVDRGTVIVNLGKVEAILPRSEQINKENYRVGDRVRAIVLDVKKAGSRVRVILSRTHADFVRRLFEVEIPEVNDRIIETRSIAREAGHRSKVAVSSSDAAIDCVGACVGVRGARIRSIVEELNGERIDIVRWNDSLQILVPNALQPAEVEDVILCPMLGKVIVLVRDDQLSLAIGRRGQNVRLASKLCGWDINVMTQESLDEQLDISIEAFSAVPRMPADLCENLVSQGFFTFDDLSVIEPDELLDMGGLTQEDVETIIEFADVESLRIEKEEIAEAAARKLNPPPTPEQKRVADEKAAAAKAEAEAETEAAAPEGEPAAEETAQQAEDASEPAASESKEDSAAGADEPAADGEAPAADGGEETPVVEAAEGDSADSDTPAVPDGEAGEDEPEPDAAEEKSE</sequence>
<reference evidence="10 11" key="1">
    <citation type="journal article" date="2016" name="Front. Microbiol.">
        <title>Fuerstia marisgermanicae gen. nov., sp. nov., an Unusual Member of the Phylum Planctomycetes from the German Wadden Sea.</title>
        <authorList>
            <person name="Kohn T."/>
            <person name="Heuer A."/>
            <person name="Jogler M."/>
            <person name="Vollmers J."/>
            <person name="Boedeker C."/>
            <person name="Bunk B."/>
            <person name="Rast P."/>
            <person name="Borchert D."/>
            <person name="Glockner I."/>
            <person name="Freese H.M."/>
            <person name="Klenk H.P."/>
            <person name="Overmann J."/>
            <person name="Kaster A.K."/>
            <person name="Rohde M."/>
            <person name="Wiegand S."/>
            <person name="Jogler C."/>
        </authorList>
    </citation>
    <scope>NUCLEOTIDE SEQUENCE [LARGE SCALE GENOMIC DNA]</scope>
    <source>
        <strain evidence="10 11">NH11</strain>
    </source>
</reference>
<dbReference type="KEGG" id="fmr:Fuma_06716"/>
<feature type="region of interest" description="Disordered" evidence="8">
    <location>
        <begin position="394"/>
        <end position="518"/>
    </location>
</feature>
<dbReference type="CDD" id="cd22529">
    <property type="entry name" value="KH-II_NusA_rpt2"/>
    <property type="match status" value="1"/>
</dbReference>
<comment type="subunit">
    <text evidence="7">Monomer. Binds directly to the core enzyme of the DNA-dependent RNA polymerase and to nascent RNA.</text>
</comment>
<dbReference type="SMART" id="SM00322">
    <property type="entry name" value="KH"/>
    <property type="match status" value="2"/>
</dbReference>
<keyword evidence="2 7" id="KW-0963">Cytoplasm</keyword>